<evidence type="ECO:0000256" key="1">
    <source>
        <dbReference type="ARBA" id="ARBA00006745"/>
    </source>
</evidence>
<evidence type="ECO:0000313" key="5">
    <source>
        <dbReference type="Proteomes" id="UP000630353"/>
    </source>
</evidence>
<dbReference type="SUPFAM" id="SSF51556">
    <property type="entry name" value="Metallo-dependent hydrolases"/>
    <property type="match status" value="1"/>
</dbReference>
<dbReference type="Gene3D" id="3.20.20.140">
    <property type="entry name" value="Metal-dependent hydrolases"/>
    <property type="match status" value="1"/>
</dbReference>
<evidence type="ECO:0000256" key="2">
    <source>
        <dbReference type="ARBA" id="ARBA00022801"/>
    </source>
</evidence>
<comment type="caution">
    <text evidence="4">The sequence shown here is derived from an EMBL/GenBank/DDBJ whole genome shotgun (WGS) entry which is preliminary data.</text>
</comment>
<dbReference type="RefSeq" id="WP_189988077.1">
    <property type="nucleotide sequence ID" value="NZ_BMZS01000002.1"/>
</dbReference>
<reference evidence="4" key="2">
    <citation type="submission" date="2020-09" db="EMBL/GenBank/DDBJ databases">
        <authorList>
            <person name="Sun Q."/>
            <person name="Kim S."/>
        </authorList>
    </citation>
    <scope>NUCLEOTIDE SEQUENCE</scope>
    <source>
        <strain evidence="4">KCTC 42651</strain>
    </source>
</reference>
<dbReference type="PANTHER" id="PTHR43794:SF11">
    <property type="entry name" value="AMIDOHYDROLASE-RELATED DOMAIN-CONTAINING PROTEIN"/>
    <property type="match status" value="1"/>
</dbReference>
<dbReference type="InterPro" id="IPR011059">
    <property type="entry name" value="Metal-dep_hydrolase_composite"/>
</dbReference>
<proteinExistence type="inferred from homology"/>
<dbReference type="EMBL" id="BMZS01000002">
    <property type="protein sequence ID" value="GHD44839.1"/>
    <property type="molecule type" value="Genomic_DNA"/>
</dbReference>
<name>A0A918XQM9_9PROT</name>
<evidence type="ECO:0000259" key="3">
    <source>
        <dbReference type="Pfam" id="PF01979"/>
    </source>
</evidence>
<dbReference type="Proteomes" id="UP000630353">
    <property type="component" value="Unassembled WGS sequence"/>
</dbReference>
<dbReference type="Gene3D" id="2.30.40.10">
    <property type="entry name" value="Urease, subunit C, domain 1"/>
    <property type="match status" value="1"/>
</dbReference>
<dbReference type="InterPro" id="IPR050287">
    <property type="entry name" value="MTA/SAH_deaminase"/>
</dbReference>
<keyword evidence="2" id="KW-0378">Hydrolase</keyword>
<keyword evidence="5" id="KW-1185">Reference proteome</keyword>
<dbReference type="InterPro" id="IPR006680">
    <property type="entry name" value="Amidohydro-rel"/>
</dbReference>
<evidence type="ECO:0000313" key="4">
    <source>
        <dbReference type="EMBL" id="GHD44839.1"/>
    </source>
</evidence>
<comment type="similarity">
    <text evidence="1">Belongs to the metallo-dependent hydrolases superfamily. ATZ/TRZ family.</text>
</comment>
<reference evidence="4" key="1">
    <citation type="journal article" date="2014" name="Int. J. Syst. Evol. Microbiol.">
        <title>Complete genome sequence of Corynebacterium casei LMG S-19264T (=DSM 44701T), isolated from a smear-ripened cheese.</title>
        <authorList>
            <consortium name="US DOE Joint Genome Institute (JGI-PGF)"/>
            <person name="Walter F."/>
            <person name="Albersmeier A."/>
            <person name="Kalinowski J."/>
            <person name="Ruckert C."/>
        </authorList>
    </citation>
    <scope>NUCLEOTIDE SEQUENCE</scope>
    <source>
        <strain evidence="4">KCTC 42651</strain>
    </source>
</reference>
<protein>
    <submittedName>
        <fullName evidence="4">N-ethylammeline chlorohydrolase</fullName>
    </submittedName>
</protein>
<dbReference type="InterPro" id="IPR032466">
    <property type="entry name" value="Metal_Hydrolase"/>
</dbReference>
<dbReference type="AlphaFoldDB" id="A0A918XQM9"/>
<sequence>MTGAPTAIAGGLVLAGWDAEPVPGTVLVAGDGTIDAVAYGPDARALAERAAEAVDASGAMVMPGLVNAHHHAYGNALRGTENDRPLEQWAPFTVAYGRHLDAETLRLAILLGAAEMLRGGVTAAIDHSPQVGLHETAFTAHRDSGLRVGYAPFFHDIHDHDFLGMALPAELRAFLEGPGFAAADFTEAMFRSLAEEAYSGDGRVAVLLGPNAPQRCSDVLLDLWVRLRDGLGLGVHTHLLETRAQRDGCRRVWPHGLVREMDRRGLLAPGLSVAHGVWLDPEERALLAERGVVVSHNPASNLMLGSGLAPLQGFRRAGVTVALGSDSANTGGAADLFEIMRLAMMLPRLGDGDWRGWLKPSEVLRMATEGGAAALGLAGRTGRIAPGWQADLAIVDVGGSAAVAAVPSVATLVQHGGPQHVRATMVGGSWAYRDGRILAFDEAAAIARFRDRIGAVMEAARRDVALVARNS</sequence>
<gene>
    <name evidence="4" type="ORF">GCM10017083_12730</name>
</gene>
<dbReference type="GO" id="GO:0016810">
    <property type="term" value="F:hydrolase activity, acting on carbon-nitrogen (but not peptide) bonds"/>
    <property type="evidence" value="ECO:0007669"/>
    <property type="project" value="InterPro"/>
</dbReference>
<dbReference type="SUPFAM" id="SSF51338">
    <property type="entry name" value="Composite domain of metallo-dependent hydrolases"/>
    <property type="match status" value="1"/>
</dbReference>
<dbReference type="Pfam" id="PF01979">
    <property type="entry name" value="Amidohydro_1"/>
    <property type="match status" value="1"/>
</dbReference>
<accession>A0A918XQM9</accession>
<feature type="domain" description="Amidohydrolase-related" evidence="3">
    <location>
        <begin position="60"/>
        <end position="430"/>
    </location>
</feature>
<organism evidence="4 5">
    <name type="scientific">Thalassobaculum fulvum</name>
    <dbReference type="NCBI Taxonomy" id="1633335"/>
    <lineage>
        <taxon>Bacteria</taxon>
        <taxon>Pseudomonadati</taxon>
        <taxon>Pseudomonadota</taxon>
        <taxon>Alphaproteobacteria</taxon>
        <taxon>Rhodospirillales</taxon>
        <taxon>Thalassobaculaceae</taxon>
        <taxon>Thalassobaculum</taxon>
    </lineage>
</organism>
<dbReference type="PANTHER" id="PTHR43794">
    <property type="entry name" value="AMINOHYDROLASE SSNA-RELATED"/>
    <property type="match status" value="1"/>
</dbReference>